<evidence type="ECO:0000256" key="3">
    <source>
        <dbReference type="ARBA" id="ARBA00022475"/>
    </source>
</evidence>
<dbReference type="GO" id="GO:0005789">
    <property type="term" value="C:endoplasmic reticulum membrane"/>
    <property type="evidence" value="ECO:0007669"/>
    <property type="project" value="UniProtKB-SubCell"/>
</dbReference>
<dbReference type="GO" id="GO:0005886">
    <property type="term" value="C:plasma membrane"/>
    <property type="evidence" value="ECO:0007669"/>
    <property type="project" value="UniProtKB-SubCell"/>
</dbReference>
<evidence type="ECO:0000256" key="7">
    <source>
        <dbReference type="ARBA" id="ARBA00023054"/>
    </source>
</evidence>
<evidence type="ECO:0000256" key="11">
    <source>
        <dbReference type="SAM" id="MobiDB-lite"/>
    </source>
</evidence>
<feature type="region of interest" description="Disordered" evidence="11">
    <location>
        <begin position="1"/>
        <end position="30"/>
    </location>
</feature>
<keyword evidence="7 10" id="KW-0175">Coiled coil</keyword>
<keyword evidence="4" id="KW-0812">Transmembrane</keyword>
<evidence type="ECO:0000256" key="6">
    <source>
        <dbReference type="ARBA" id="ARBA00022989"/>
    </source>
</evidence>
<evidence type="ECO:0000256" key="8">
    <source>
        <dbReference type="ARBA" id="ARBA00023136"/>
    </source>
</evidence>
<feature type="coiled-coil region" evidence="10">
    <location>
        <begin position="198"/>
        <end position="225"/>
    </location>
</feature>
<evidence type="ECO:0000256" key="2">
    <source>
        <dbReference type="ARBA" id="ARBA00004389"/>
    </source>
</evidence>
<reference evidence="12 13" key="1">
    <citation type="submission" date="2024-01" db="EMBL/GenBank/DDBJ databases">
        <title>The genomes of 5 underutilized Papilionoideae crops provide insights into root nodulation and disease resistanc.</title>
        <authorList>
            <person name="Yuan L."/>
        </authorList>
    </citation>
    <scope>NUCLEOTIDE SEQUENCE [LARGE SCALE GENOMIC DNA]</scope>
    <source>
        <strain evidence="12">ZHUSHIDOU_FW_LH</strain>
        <tissue evidence="12">Leaf</tissue>
    </source>
</reference>
<evidence type="ECO:0000313" key="13">
    <source>
        <dbReference type="Proteomes" id="UP001372338"/>
    </source>
</evidence>
<proteinExistence type="inferred from homology"/>
<keyword evidence="3" id="KW-1003">Cell membrane</keyword>
<name>A0AAN9E0T8_CROPI</name>
<comment type="similarity">
    <text evidence="9">Belongs to the plant Proton pump-interactor protein family.</text>
</comment>
<gene>
    <name evidence="12" type="ORF">RIF29_38766</name>
</gene>
<organism evidence="12 13">
    <name type="scientific">Crotalaria pallida</name>
    <name type="common">Smooth rattlebox</name>
    <name type="synonym">Crotalaria striata</name>
    <dbReference type="NCBI Taxonomy" id="3830"/>
    <lineage>
        <taxon>Eukaryota</taxon>
        <taxon>Viridiplantae</taxon>
        <taxon>Streptophyta</taxon>
        <taxon>Embryophyta</taxon>
        <taxon>Tracheophyta</taxon>
        <taxon>Spermatophyta</taxon>
        <taxon>Magnoliopsida</taxon>
        <taxon>eudicotyledons</taxon>
        <taxon>Gunneridae</taxon>
        <taxon>Pentapetalae</taxon>
        <taxon>rosids</taxon>
        <taxon>fabids</taxon>
        <taxon>Fabales</taxon>
        <taxon>Fabaceae</taxon>
        <taxon>Papilionoideae</taxon>
        <taxon>50 kb inversion clade</taxon>
        <taxon>genistoids sensu lato</taxon>
        <taxon>core genistoids</taxon>
        <taxon>Crotalarieae</taxon>
        <taxon>Crotalaria</taxon>
    </lineage>
</organism>
<dbReference type="Proteomes" id="UP001372338">
    <property type="component" value="Unassembled WGS sequence"/>
</dbReference>
<evidence type="ECO:0000256" key="10">
    <source>
        <dbReference type="SAM" id="Coils"/>
    </source>
</evidence>
<keyword evidence="13" id="KW-1185">Reference proteome</keyword>
<dbReference type="AlphaFoldDB" id="A0AAN9E0T8"/>
<sequence length="293" mass="34165">MQIEGTDAACKGCGEHNAGSDKEQTEKNVSDAGHEFEQLLPFCVVIIWSQNNDASRTMQKVVRLFEKREQQHFQISEKIKEKVLARERVLSRLHDLKNTDTNKLNASVDRIKNIMKHLYLAQDKLSFANEAQRGRTSLSFSADEKLDNHKLNFRMLHKSKTLAEEKQVLREINVTKHKDAPSTSPLTELGEIIICDELMEMRTKKRKLETKIRQAEKELQAKNEEIWSFQTHLKEKHCKNEASLFVLKETKGVVQDYWVLKWGNLEYESIHDSIISSRKSTLEHAWFSLIRYK</sequence>
<keyword evidence="8" id="KW-0472">Membrane</keyword>
<feature type="compositionally biased region" description="Basic and acidic residues" evidence="11">
    <location>
        <begin position="18"/>
        <end position="30"/>
    </location>
</feature>
<evidence type="ECO:0000256" key="9">
    <source>
        <dbReference type="ARBA" id="ARBA00038080"/>
    </source>
</evidence>
<evidence type="ECO:0000256" key="1">
    <source>
        <dbReference type="ARBA" id="ARBA00004162"/>
    </source>
</evidence>
<dbReference type="PANTHER" id="PTHR32219:SF2">
    <property type="entry name" value="PROTON PUMP-INTERACTOR 1"/>
    <property type="match status" value="1"/>
</dbReference>
<comment type="subcellular location">
    <subcellularLocation>
        <location evidence="1">Cell membrane</location>
        <topology evidence="1">Single-pass membrane protein</topology>
    </subcellularLocation>
    <subcellularLocation>
        <location evidence="2">Endoplasmic reticulum membrane</location>
        <topology evidence="2">Single-pass membrane protein</topology>
    </subcellularLocation>
</comment>
<dbReference type="InterPro" id="IPR055282">
    <property type="entry name" value="PPI1-4"/>
</dbReference>
<keyword evidence="6" id="KW-1133">Transmembrane helix</keyword>
<accession>A0AAN9E0T8</accession>
<dbReference type="PANTHER" id="PTHR32219">
    <property type="entry name" value="RNA-BINDING PROTEIN YLMH-RELATED"/>
    <property type="match status" value="1"/>
</dbReference>
<comment type="caution">
    <text evidence="12">The sequence shown here is derived from an EMBL/GenBank/DDBJ whole genome shotgun (WGS) entry which is preliminary data.</text>
</comment>
<keyword evidence="5" id="KW-0256">Endoplasmic reticulum</keyword>
<dbReference type="EMBL" id="JAYWIO010000008">
    <property type="protein sequence ID" value="KAK7243951.1"/>
    <property type="molecule type" value="Genomic_DNA"/>
</dbReference>
<evidence type="ECO:0000313" key="12">
    <source>
        <dbReference type="EMBL" id="KAK7243951.1"/>
    </source>
</evidence>
<evidence type="ECO:0000256" key="5">
    <source>
        <dbReference type="ARBA" id="ARBA00022824"/>
    </source>
</evidence>
<protein>
    <submittedName>
        <fullName evidence="12">Uncharacterized protein</fullName>
    </submittedName>
</protein>
<evidence type="ECO:0000256" key="4">
    <source>
        <dbReference type="ARBA" id="ARBA00022692"/>
    </source>
</evidence>